<dbReference type="AlphaFoldDB" id="I3EHP9"/>
<gene>
    <name evidence="1" type="ORF">NEQG_01436</name>
</gene>
<dbReference type="EMBL" id="GL870878">
    <property type="protein sequence ID" value="EIJ88746.1"/>
    <property type="molecule type" value="Genomic_DNA"/>
</dbReference>
<evidence type="ECO:0000313" key="1">
    <source>
        <dbReference type="EMBL" id="EIJ88746.1"/>
    </source>
</evidence>
<dbReference type="OMA" id="PNIETAH"/>
<dbReference type="Proteomes" id="UP000002872">
    <property type="component" value="Unassembled WGS sequence"/>
</dbReference>
<accession>I3EHP9</accession>
<sequence length="175" mass="20362">MDEEWEFLRRPAAPPQQEDRKEAIHIKVTFGGTQKEYAVLEDATLEDIYIDYEHRFGMPLVLEQNGRAVSRYAKANILKTENGKCFLKVVLPKNYVPKKTNIIKYIVQYGRYEKIEVEREGEITVKDLLDKVKLSLSSLPGIQNAYFEFDGDVLEDSQLLDDVLQNNDLIDLHRR</sequence>
<protein>
    <recommendedName>
        <fullName evidence="3">Ubiquitin-like domain-containing protein</fullName>
    </recommendedName>
</protein>
<dbReference type="VEuPathDB" id="MicrosporidiaDB:NEQG_01436"/>
<dbReference type="InParanoid" id="I3EHP9"/>
<reference evidence="1" key="1">
    <citation type="submission" date="2011-01" db="EMBL/GenBank/DDBJ databases">
        <title>The Genome Sequence of Nematocida parisii strain ERTm3.</title>
        <authorList>
            <consortium name="The Broad Institute Genome Sequencing Platform"/>
            <consortium name="The Broad Institute Genome Sequencing Center for Infectious Disease"/>
            <person name="Cuomo C."/>
            <person name="Troemel E."/>
            <person name="Young S.K."/>
            <person name="Zeng Q."/>
            <person name="Gargeya S."/>
            <person name="Fitzgerald M."/>
            <person name="Haas B."/>
            <person name="Abouelleil A."/>
            <person name="Alvarado L."/>
            <person name="Arachchi H.M."/>
            <person name="Berlin A."/>
            <person name="Chapman S.B."/>
            <person name="Gearin G."/>
            <person name="Goldberg J."/>
            <person name="Griggs A."/>
            <person name="Gujja S."/>
            <person name="Hansen M."/>
            <person name="Heiman D."/>
            <person name="Howarth C."/>
            <person name="Larimer J."/>
            <person name="Lui A."/>
            <person name="MacDonald P.J.P."/>
            <person name="McCowen C."/>
            <person name="Montmayeur A."/>
            <person name="Murphy C."/>
            <person name="Neiman D."/>
            <person name="Pearson M."/>
            <person name="Priest M."/>
            <person name="Roberts A."/>
            <person name="Saif S."/>
            <person name="Shea T."/>
            <person name="Sisk P."/>
            <person name="Stolte C."/>
            <person name="Sykes S."/>
            <person name="Wortman J."/>
            <person name="Nusbaum C."/>
            <person name="Birren B."/>
        </authorList>
    </citation>
    <scope>NUCLEOTIDE SEQUENCE</scope>
    <source>
        <strain evidence="1">ERTm3</strain>
    </source>
</reference>
<evidence type="ECO:0000313" key="2">
    <source>
        <dbReference type="Proteomes" id="UP000002872"/>
    </source>
</evidence>
<dbReference type="HOGENOM" id="CLU_1540471_0_0_1"/>
<evidence type="ECO:0008006" key="3">
    <source>
        <dbReference type="Google" id="ProtNLM"/>
    </source>
</evidence>
<organism evidence="1 2">
    <name type="scientific">Nematocida parisii (strain ERTm3)</name>
    <name type="common">Nematode killer fungus</name>
    <dbReference type="NCBI Taxonomy" id="935791"/>
    <lineage>
        <taxon>Eukaryota</taxon>
        <taxon>Fungi</taxon>
        <taxon>Fungi incertae sedis</taxon>
        <taxon>Microsporidia</taxon>
        <taxon>Nematocida</taxon>
    </lineage>
</organism>
<name>I3EHP9_NEMP3</name>
<keyword evidence="2" id="KW-1185">Reference proteome</keyword>
<dbReference type="OrthoDB" id="2191040at2759"/>
<proteinExistence type="predicted"/>